<dbReference type="Gene3D" id="1.10.510.10">
    <property type="entry name" value="Transferase(Phosphotransferase) domain 1"/>
    <property type="match status" value="1"/>
</dbReference>
<dbReference type="EMBL" id="ML769606">
    <property type="protein sequence ID" value="KAE9392036.1"/>
    <property type="molecule type" value="Genomic_DNA"/>
</dbReference>
<dbReference type="SUPFAM" id="SSF56112">
    <property type="entry name" value="Protein kinase-like (PK-like)"/>
    <property type="match status" value="1"/>
</dbReference>
<dbReference type="InterPro" id="IPR011009">
    <property type="entry name" value="Kinase-like_dom_sf"/>
</dbReference>
<dbReference type="OrthoDB" id="3261131at2759"/>
<dbReference type="Pfam" id="PF06293">
    <property type="entry name" value="Kdo"/>
    <property type="match status" value="1"/>
</dbReference>
<dbReference type="PROSITE" id="PS50011">
    <property type="entry name" value="PROTEIN_KINASE_DOM"/>
    <property type="match status" value="1"/>
</dbReference>
<dbReference type="GO" id="GO:0004672">
    <property type="term" value="F:protein kinase activity"/>
    <property type="evidence" value="ECO:0007669"/>
    <property type="project" value="InterPro"/>
</dbReference>
<evidence type="ECO:0000313" key="3">
    <source>
        <dbReference type="Proteomes" id="UP000799118"/>
    </source>
</evidence>
<evidence type="ECO:0000313" key="2">
    <source>
        <dbReference type="EMBL" id="KAE9392036.1"/>
    </source>
</evidence>
<organism evidence="2 3">
    <name type="scientific">Gymnopus androsaceus JB14</name>
    <dbReference type="NCBI Taxonomy" id="1447944"/>
    <lineage>
        <taxon>Eukaryota</taxon>
        <taxon>Fungi</taxon>
        <taxon>Dikarya</taxon>
        <taxon>Basidiomycota</taxon>
        <taxon>Agaricomycotina</taxon>
        <taxon>Agaricomycetes</taxon>
        <taxon>Agaricomycetidae</taxon>
        <taxon>Agaricales</taxon>
        <taxon>Marasmiineae</taxon>
        <taxon>Omphalotaceae</taxon>
        <taxon>Gymnopus</taxon>
    </lineage>
</organism>
<keyword evidence="3" id="KW-1185">Reference proteome</keyword>
<dbReference type="GO" id="GO:0005524">
    <property type="term" value="F:ATP binding"/>
    <property type="evidence" value="ECO:0007669"/>
    <property type="project" value="InterPro"/>
</dbReference>
<feature type="domain" description="Protein kinase" evidence="1">
    <location>
        <begin position="237"/>
        <end position="556"/>
    </location>
</feature>
<evidence type="ECO:0000259" key="1">
    <source>
        <dbReference type="PROSITE" id="PS50011"/>
    </source>
</evidence>
<sequence>MDSRKIEEVKVEGRPTSVEMLLIVFKRARLPIQRSLFELNCLVLGDKRNHILSGQNRRDRKRHTERRRPKAISILSEKSRQRKVAKSTVAVRYAWIEVIPASLFDETLSQFQYDLTHCVPTPADIRCFARLRRQLTEIFEKEIDRQTKLIEILREENIIPRGGNLNPNTIGKYTTDGDVRTTTPCCYGDFLYFVQEIKNEFSTGKAEPYMEAIHYWWAHIRQHIERKTSQVRDRLNFPAILLVHAGSHFSVAVAALTDVLNVETLATIPLHVHSTNITGALDAGERFVDDKRVFRGSLKHDNVPLFIKFSRRYGEATHRRAQEVGLAPQLLSVEQIHGWYIVAMEDLSQSYETLHDVLYNGHDVDQARTLLSDVQAAVRKLHALGHVHGDIRPVNILVRNLGVGFGHSIVFVDWDWSGAIGNVCYPHNMNPAIKRSEDAVVGTEIKQEHDLAMSSNFVFVFAFGSEYRSWEITYYIPPILVVLDQTYAFSAVQLLATAYCSRPRSFILHAKQDLWVWVCYYDYYCHYDYRYHARSTRNRNIQDENTGQNEEPDRRI</sequence>
<proteinExistence type="predicted"/>
<reference evidence="2" key="1">
    <citation type="journal article" date="2019" name="Environ. Microbiol.">
        <title>Fungal ecological strategies reflected in gene transcription - a case study of two litter decomposers.</title>
        <authorList>
            <person name="Barbi F."/>
            <person name="Kohler A."/>
            <person name="Barry K."/>
            <person name="Baskaran P."/>
            <person name="Daum C."/>
            <person name="Fauchery L."/>
            <person name="Ihrmark K."/>
            <person name="Kuo A."/>
            <person name="LaButti K."/>
            <person name="Lipzen A."/>
            <person name="Morin E."/>
            <person name="Grigoriev I.V."/>
            <person name="Henrissat B."/>
            <person name="Lindahl B."/>
            <person name="Martin F."/>
        </authorList>
    </citation>
    <scope>NUCLEOTIDE SEQUENCE</scope>
    <source>
        <strain evidence="2">JB14</strain>
    </source>
</reference>
<dbReference type="Proteomes" id="UP000799118">
    <property type="component" value="Unassembled WGS sequence"/>
</dbReference>
<dbReference type="AlphaFoldDB" id="A0A6A4H2P3"/>
<gene>
    <name evidence="2" type="ORF">BT96DRAFT_944949</name>
</gene>
<dbReference type="InterPro" id="IPR000719">
    <property type="entry name" value="Prot_kinase_dom"/>
</dbReference>
<name>A0A6A4H2P3_9AGAR</name>
<protein>
    <recommendedName>
        <fullName evidence="1">Protein kinase domain-containing protein</fullName>
    </recommendedName>
</protein>
<accession>A0A6A4H2P3</accession>